<dbReference type="EMBL" id="WAIE01000007">
    <property type="protein sequence ID" value="KAB1440259.1"/>
    <property type="molecule type" value="Genomic_DNA"/>
</dbReference>
<name>A0A6N6N180_9BACT</name>
<dbReference type="Proteomes" id="UP000438699">
    <property type="component" value="Unassembled WGS sequence"/>
</dbReference>
<reference evidence="1 2" key="1">
    <citation type="journal article" date="2017" name="Int. J. Syst. Evol. Microbiol.">
        <title>Desulfovibrio senegalensis sp. nov., a mesophilic sulfate reducer isolated from marine sediment.</title>
        <authorList>
            <person name="Thioye A."/>
            <person name="Gam Z.B.A."/>
            <person name="Mbengue M."/>
            <person name="Cayol J.L."/>
            <person name="Joseph-Bartoli M."/>
            <person name="Toure-Kane C."/>
            <person name="Labat M."/>
        </authorList>
    </citation>
    <scope>NUCLEOTIDE SEQUENCE [LARGE SCALE GENOMIC DNA]</scope>
    <source>
        <strain evidence="1 2">DSM 101509</strain>
    </source>
</reference>
<comment type="caution">
    <text evidence="1">The sequence shown here is derived from an EMBL/GenBank/DDBJ whole genome shotgun (WGS) entry which is preliminary data.</text>
</comment>
<keyword evidence="2" id="KW-1185">Reference proteome</keyword>
<gene>
    <name evidence="1" type="ORF">F8A88_13480</name>
</gene>
<sequence>MADQMTFDRIRTALGDCMAHQMRSVMDWHFGEPVYDDPDEAPELEGISGLRELSARLHWVNFRMWHLEDRARRRDLDASVIAECKYAYDRLNQVRNALTERLDECLWSMMEPLLPEQAGSNMATETVGCVLGRLSVEALRIYHLKEQARRRDVDHGHVNACTGMCADVEAQREAVGRAVLGLIDQYEAGTLRPAVHRFFKMYNDPDLNPELYKNKQE</sequence>
<dbReference type="InterPro" id="IPR025350">
    <property type="entry name" value="DUF4254"/>
</dbReference>
<dbReference type="Pfam" id="PF14063">
    <property type="entry name" value="DUF4254"/>
    <property type="match status" value="1"/>
</dbReference>
<dbReference type="OrthoDB" id="9805817at2"/>
<accession>A0A6N6N180</accession>
<proteinExistence type="predicted"/>
<dbReference type="AlphaFoldDB" id="A0A6N6N180"/>
<protein>
    <submittedName>
        <fullName evidence="1">DUF4254 domain-containing protein</fullName>
    </submittedName>
</protein>
<evidence type="ECO:0000313" key="1">
    <source>
        <dbReference type="EMBL" id="KAB1440259.1"/>
    </source>
</evidence>
<organism evidence="1 2">
    <name type="scientific">Pseudodesulfovibrio senegalensis</name>
    <dbReference type="NCBI Taxonomy" id="1721087"/>
    <lineage>
        <taxon>Bacteria</taxon>
        <taxon>Pseudomonadati</taxon>
        <taxon>Thermodesulfobacteriota</taxon>
        <taxon>Desulfovibrionia</taxon>
        <taxon>Desulfovibrionales</taxon>
        <taxon>Desulfovibrionaceae</taxon>
    </lineage>
</organism>
<evidence type="ECO:0000313" key="2">
    <source>
        <dbReference type="Proteomes" id="UP000438699"/>
    </source>
</evidence>